<evidence type="ECO:0000313" key="4">
    <source>
        <dbReference type="Proteomes" id="UP001143463"/>
    </source>
</evidence>
<feature type="region of interest" description="Disordered" evidence="1">
    <location>
        <begin position="236"/>
        <end position="261"/>
    </location>
</feature>
<feature type="compositionally biased region" description="Low complexity" evidence="1">
    <location>
        <begin position="251"/>
        <end position="261"/>
    </location>
</feature>
<feature type="transmembrane region" description="Helical" evidence="2">
    <location>
        <begin position="203"/>
        <end position="225"/>
    </location>
</feature>
<feature type="transmembrane region" description="Helical" evidence="2">
    <location>
        <begin position="180"/>
        <end position="197"/>
    </location>
</feature>
<reference evidence="3" key="2">
    <citation type="submission" date="2023-01" db="EMBL/GenBank/DDBJ databases">
        <authorList>
            <person name="Sun Q."/>
            <person name="Evtushenko L."/>
        </authorList>
    </citation>
    <scope>NUCLEOTIDE SEQUENCE</scope>
    <source>
        <strain evidence="3">VKM Ac-1069</strain>
    </source>
</reference>
<evidence type="ECO:0000256" key="1">
    <source>
        <dbReference type="SAM" id="MobiDB-lite"/>
    </source>
</evidence>
<feature type="transmembrane region" description="Helical" evidence="2">
    <location>
        <begin position="74"/>
        <end position="94"/>
    </location>
</feature>
<evidence type="ECO:0008006" key="5">
    <source>
        <dbReference type="Google" id="ProtNLM"/>
    </source>
</evidence>
<evidence type="ECO:0000256" key="2">
    <source>
        <dbReference type="SAM" id="Phobius"/>
    </source>
</evidence>
<feature type="transmembrane region" description="Helical" evidence="2">
    <location>
        <begin position="101"/>
        <end position="118"/>
    </location>
</feature>
<gene>
    <name evidence="3" type="ORF">GCM10017577_49140</name>
</gene>
<protein>
    <recommendedName>
        <fullName evidence="5">DUF3159 domain-containing protein</fullName>
    </recommendedName>
</protein>
<keyword evidence="2" id="KW-0812">Transmembrane</keyword>
<dbReference type="AlphaFoldDB" id="A0A9W6L6E4"/>
<feature type="compositionally biased region" description="Basic and acidic residues" evidence="1">
    <location>
        <begin position="21"/>
        <end position="30"/>
    </location>
</feature>
<dbReference type="InterPro" id="IPR016566">
    <property type="entry name" value="UCP010219"/>
</dbReference>
<evidence type="ECO:0000313" key="3">
    <source>
        <dbReference type="EMBL" id="GLL13770.1"/>
    </source>
</evidence>
<name>A0A9W6L6E4_9PSEU</name>
<feature type="region of interest" description="Disordered" evidence="1">
    <location>
        <begin position="1"/>
        <end position="30"/>
    </location>
</feature>
<dbReference type="Pfam" id="PF11361">
    <property type="entry name" value="DUF3159"/>
    <property type="match status" value="1"/>
</dbReference>
<reference evidence="3" key="1">
    <citation type="journal article" date="2014" name="Int. J. Syst. Evol. Microbiol.">
        <title>Complete genome sequence of Corynebacterium casei LMG S-19264T (=DSM 44701T), isolated from a smear-ripened cheese.</title>
        <authorList>
            <consortium name="US DOE Joint Genome Institute (JGI-PGF)"/>
            <person name="Walter F."/>
            <person name="Albersmeier A."/>
            <person name="Kalinowski J."/>
            <person name="Ruckert C."/>
        </authorList>
    </citation>
    <scope>NUCLEOTIDE SEQUENCE</scope>
    <source>
        <strain evidence="3">VKM Ac-1069</strain>
    </source>
</reference>
<proteinExistence type="predicted"/>
<feature type="transmembrane region" description="Helical" evidence="2">
    <location>
        <begin position="138"/>
        <end position="159"/>
    </location>
</feature>
<keyword evidence="2" id="KW-1133">Transmembrane helix</keyword>
<comment type="caution">
    <text evidence="3">The sequence shown here is derived from an EMBL/GenBank/DDBJ whole genome shotgun (WGS) entry which is preliminary data.</text>
</comment>
<accession>A0A9W6L6E4</accession>
<keyword evidence="4" id="KW-1185">Reference proteome</keyword>
<organism evidence="3 4">
    <name type="scientific">Pseudonocardia halophobica</name>
    <dbReference type="NCBI Taxonomy" id="29401"/>
    <lineage>
        <taxon>Bacteria</taxon>
        <taxon>Bacillati</taxon>
        <taxon>Actinomycetota</taxon>
        <taxon>Actinomycetes</taxon>
        <taxon>Pseudonocardiales</taxon>
        <taxon>Pseudonocardiaceae</taxon>
        <taxon>Pseudonocardia</taxon>
    </lineage>
</organism>
<dbReference type="Proteomes" id="UP001143463">
    <property type="component" value="Unassembled WGS sequence"/>
</dbReference>
<keyword evidence="2" id="KW-0472">Membrane</keyword>
<sequence length="261" mass="27325">MPLVSTPEGPAGRPDGGPGSDTEREGGRDARREGAESLRAILGGRGGAIDASVPVVAFVLVWLLAGALGWWSPVGVAAAAAILAGIVVAVVRLVRGTRPRAVLFGLLGVAVAAIVALYTGRAEDFFLVQILSNVASALAWAVSIVVRWPLLGLVVGTALGQKTRWRRDPDLLRGYQRASWVWVAQYVVRVAVFLPLYQAEWVFALGAARVAFSPVLVALSVVLSWPALRSALPPDHPGIRHPRVPGPDPGGPTVDGPPTDG</sequence>
<dbReference type="EMBL" id="BSFQ01000024">
    <property type="protein sequence ID" value="GLL13770.1"/>
    <property type="molecule type" value="Genomic_DNA"/>
</dbReference>
<feature type="transmembrane region" description="Helical" evidence="2">
    <location>
        <begin position="48"/>
        <end position="68"/>
    </location>
</feature>